<reference evidence="15" key="4">
    <citation type="journal article" date="2018" name="Nat. Plants">
        <title>Whole-genome landscape of Medicago truncatula symbiotic genes.</title>
        <authorList>
            <person name="Pecrix Y."/>
            <person name="Staton S.E."/>
            <person name="Sallet E."/>
            <person name="Lelandais-Briere C."/>
            <person name="Moreau S."/>
            <person name="Carrere S."/>
            <person name="Blein T."/>
            <person name="Jardinaud M.F."/>
            <person name="Latrasse D."/>
            <person name="Zouine M."/>
            <person name="Zahm M."/>
            <person name="Kreplak J."/>
            <person name="Mayjonade B."/>
            <person name="Satge C."/>
            <person name="Perez M."/>
            <person name="Cauet S."/>
            <person name="Marande W."/>
            <person name="Chantry-Darmon C."/>
            <person name="Lopez-Roques C."/>
            <person name="Bouchez O."/>
            <person name="Berard A."/>
            <person name="Debelle F."/>
            <person name="Munos S."/>
            <person name="Bendahmane A."/>
            <person name="Berges H."/>
            <person name="Niebel A."/>
            <person name="Buitink J."/>
            <person name="Frugier F."/>
            <person name="Benhamed M."/>
            <person name="Crespi M."/>
            <person name="Gouzy J."/>
            <person name="Gamas P."/>
        </authorList>
    </citation>
    <scope>NUCLEOTIDE SEQUENCE [LARGE SCALE GENOMIC DNA]</scope>
    <source>
        <strain evidence="15">cv. Jemalong A17</strain>
    </source>
</reference>
<keyword evidence="8" id="KW-0496">Mitochondrion</keyword>
<evidence type="ECO:0000256" key="1">
    <source>
        <dbReference type="ARBA" id="ARBA00004572"/>
    </source>
</evidence>
<dbReference type="PaxDb" id="3880-AES70755"/>
<evidence type="ECO:0000256" key="9">
    <source>
        <dbReference type="ARBA" id="ARBA00023136"/>
    </source>
</evidence>
<dbReference type="AlphaFoldDB" id="G7J292"/>
<dbReference type="Proteomes" id="UP000002051">
    <property type="component" value="Chromosome 3"/>
</dbReference>
<dbReference type="EMBL" id="PSQE01000003">
    <property type="protein sequence ID" value="RHN67522.1"/>
    <property type="molecule type" value="Genomic_DNA"/>
</dbReference>
<keyword evidence="9 10" id="KW-0472">Membrane</keyword>
<reference evidence="12" key="5">
    <citation type="journal article" date="2018" name="Nat. Plants">
        <title>Whole-genome landscape of Medicago truncatula symbiotic genes.</title>
        <authorList>
            <person name="Pecrix Y."/>
            <person name="Gamas P."/>
            <person name="Carrere S."/>
        </authorList>
    </citation>
    <scope>NUCLEOTIDE SEQUENCE</scope>
    <source>
        <tissue evidence="12">Leaves</tissue>
    </source>
</reference>
<reference evidence="11 14" key="1">
    <citation type="journal article" date="2011" name="Nature">
        <title>The Medicago genome provides insight into the evolution of rhizobial symbioses.</title>
        <authorList>
            <person name="Young N.D."/>
            <person name="Debelle F."/>
            <person name="Oldroyd G.E."/>
            <person name="Geurts R."/>
            <person name="Cannon S.B."/>
            <person name="Udvardi M.K."/>
            <person name="Benedito V.A."/>
            <person name="Mayer K.F."/>
            <person name="Gouzy J."/>
            <person name="Schoof H."/>
            <person name="Van de Peer Y."/>
            <person name="Proost S."/>
            <person name="Cook D.R."/>
            <person name="Meyers B.C."/>
            <person name="Spannagl M."/>
            <person name="Cheung F."/>
            <person name="De Mita S."/>
            <person name="Krishnakumar V."/>
            <person name="Gundlach H."/>
            <person name="Zhou S."/>
            <person name="Mudge J."/>
            <person name="Bharti A.K."/>
            <person name="Murray J.D."/>
            <person name="Naoumkina M.A."/>
            <person name="Rosen B."/>
            <person name="Silverstein K.A."/>
            <person name="Tang H."/>
            <person name="Rombauts S."/>
            <person name="Zhao P.X."/>
            <person name="Zhou P."/>
            <person name="Barbe V."/>
            <person name="Bardou P."/>
            <person name="Bechner M."/>
            <person name="Bellec A."/>
            <person name="Berger A."/>
            <person name="Berges H."/>
            <person name="Bidwell S."/>
            <person name="Bisseling T."/>
            <person name="Choisne N."/>
            <person name="Couloux A."/>
            <person name="Denny R."/>
            <person name="Deshpande S."/>
            <person name="Dai X."/>
            <person name="Doyle J.J."/>
            <person name="Dudez A.M."/>
            <person name="Farmer A.D."/>
            <person name="Fouteau S."/>
            <person name="Franken C."/>
            <person name="Gibelin C."/>
            <person name="Gish J."/>
            <person name="Goldstein S."/>
            <person name="Gonzalez A.J."/>
            <person name="Green P.J."/>
            <person name="Hallab A."/>
            <person name="Hartog M."/>
            <person name="Hua A."/>
            <person name="Humphray S.J."/>
            <person name="Jeong D.H."/>
            <person name="Jing Y."/>
            <person name="Jocker A."/>
            <person name="Kenton S.M."/>
            <person name="Kim D.J."/>
            <person name="Klee K."/>
            <person name="Lai H."/>
            <person name="Lang C."/>
            <person name="Lin S."/>
            <person name="Macmil S.L."/>
            <person name="Magdelenat G."/>
            <person name="Matthews L."/>
            <person name="McCorrison J."/>
            <person name="Monaghan E.L."/>
            <person name="Mun J.H."/>
            <person name="Najar F.Z."/>
            <person name="Nicholson C."/>
            <person name="Noirot C."/>
            <person name="O'Bleness M."/>
            <person name="Paule C.R."/>
            <person name="Poulain J."/>
            <person name="Prion F."/>
            <person name="Qin B."/>
            <person name="Qu C."/>
            <person name="Retzel E.F."/>
            <person name="Riddle C."/>
            <person name="Sallet E."/>
            <person name="Samain S."/>
            <person name="Samson N."/>
            <person name="Sanders I."/>
            <person name="Saurat O."/>
            <person name="Scarpelli C."/>
            <person name="Schiex T."/>
            <person name="Segurens B."/>
            <person name="Severin A.J."/>
            <person name="Sherrier D.J."/>
            <person name="Shi R."/>
            <person name="Sims S."/>
            <person name="Singer S.R."/>
            <person name="Sinharoy S."/>
            <person name="Sterck L."/>
            <person name="Viollet A."/>
            <person name="Wang B.B."/>
            <person name="Wang K."/>
            <person name="Wang M."/>
            <person name="Wang X."/>
            <person name="Warfsmann J."/>
            <person name="Weissenbach J."/>
            <person name="White D.D."/>
            <person name="White J.D."/>
            <person name="Wiley G.B."/>
            <person name="Wincker P."/>
            <person name="Xing Y."/>
            <person name="Yang L."/>
            <person name="Yao Z."/>
            <person name="Ying F."/>
            <person name="Zhai J."/>
            <person name="Zhou L."/>
            <person name="Zuber A."/>
            <person name="Denarie J."/>
            <person name="Dixon R.A."/>
            <person name="May G.D."/>
            <person name="Schwartz D.C."/>
            <person name="Rogers J."/>
            <person name="Quetier F."/>
            <person name="Town C.D."/>
            <person name="Roe B.A."/>
        </authorList>
    </citation>
    <scope>NUCLEOTIDE SEQUENCE [LARGE SCALE GENOMIC DNA]</scope>
    <source>
        <strain evidence="11">A17</strain>
        <strain evidence="13 14">cv. Jemalong A17</strain>
    </source>
</reference>
<dbReference type="OMA" id="EWSTWAV"/>
<keyword evidence="14" id="KW-1185">Reference proteome</keyword>
<dbReference type="PANTHER" id="PTHR34944:SF12">
    <property type="entry name" value="IMPORT RECEPTOR SUBUNIT TOM7-1"/>
    <property type="match status" value="1"/>
</dbReference>
<comment type="similarity">
    <text evidence="2">Belongs to the Tom7 family.</text>
</comment>
<keyword evidence="5" id="KW-1000">Mitochondrion outer membrane</keyword>
<dbReference type="STRING" id="3880.G7J292"/>
<dbReference type="Proteomes" id="UP000265566">
    <property type="component" value="Chromosome 3"/>
</dbReference>
<reference evidence="13" key="3">
    <citation type="submission" date="2015-04" db="UniProtKB">
        <authorList>
            <consortium name="EnsemblPlants"/>
        </authorList>
    </citation>
    <scope>IDENTIFICATION</scope>
    <source>
        <strain evidence="13">cv. Jemalong A17</strain>
    </source>
</reference>
<evidence type="ECO:0000256" key="8">
    <source>
        <dbReference type="ARBA" id="ARBA00023128"/>
    </source>
</evidence>
<gene>
    <name evidence="11" type="ordered locus">MTR_3g061970</name>
    <name evidence="12" type="ORF">MtrunA17_Chr3g0103591</name>
</gene>
<evidence type="ECO:0000256" key="2">
    <source>
        <dbReference type="ARBA" id="ARBA00010917"/>
    </source>
</evidence>
<evidence type="ECO:0000313" key="11">
    <source>
        <dbReference type="EMBL" id="AES70755.1"/>
    </source>
</evidence>
<dbReference type="HOGENOM" id="CLU_173610_0_1_1"/>
<evidence type="ECO:0000313" key="15">
    <source>
        <dbReference type="Proteomes" id="UP000265566"/>
    </source>
</evidence>
<keyword evidence="11" id="KW-0675">Receptor</keyword>
<dbReference type="EnsemblPlants" id="AES70755">
    <property type="protein sequence ID" value="AES70755"/>
    <property type="gene ID" value="MTR_3g061970"/>
</dbReference>
<feature type="transmembrane region" description="Helical" evidence="10">
    <location>
        <begin position="40"/>
        <end position="57"/>
    </location>
</feature>
<evidence type="ECO:0000313" key="12">
    <source>
        <dbReference type="EMBL" id="RHN67522.1"/>
    </source>
</evidence>
<dbReference type="GO" id="GO:0030150">
    <property type="term" value="P:protein import into mitochondrial matrix"/>
    <property type="evidence" value="ECO:0007669"/>
    <property type="project" value="InterPro"/>
</dbReference>
<evidence type="ECO:0000313" key="14">
    <source>
        <dbReference type="Proteomes" id="UP000002051"/>
    </source>
</evidence>
<dbReference type="InterPro" id="IPR012621">
    <property type="entry name" value="Tom7"/>
</dbReference>
<evidence type="ECO:0000256" key="5">
    <source>
        <dbReference type="ARBA" id="ARBA00022787"/>
    </source>
</evidence>
<evidence type="ECO:0000256" key="6">
    <source>
        <dbReference type="ARBA" id="ARBA00022927"/>
    </source>
</evidence>
<keyword evidence="3" id="KW-0813">Transport</keyword>
<name>G7J292_MEDTR</name>
<dbReference type="GO" id="GO:0005742">
    <property type="term" value="C:mitochondrial outer membrane translocase complex"/>
    <property type="evidence" value="ECO:0007669"/>
    <property type="project" value="InterPro"/>
</dbReference>
<keyword evidence="4 10" id="KW-0812">Transmembrane</keyword>
<dbReference type="Gramene" id="rna15718">
    <property type="protein sequence ID" value="RHN67522.1"/>
    <property type="gene ID" value="gene15718"/>
</dbReference>
<protein>
    <submittedName>
        <fullName evidence="11">Import receptor subunit TOM7-1</fullName>
    </submittedName>
    <submittedName>
        <fullName evidence="12">Putative mitochondrial import receptor subunit TOM7</fullName>
    </submittedName>
</protein>
<evidence type="ECO:0000256" key="3">
    <source>
        <dbReference type="ARBA" id="ARBA00022448"/>
    </source>
</evidence>
<evidence type="ECO:0000256" key="10">
    <source>
        <dbReference type="SAM" id="Phobius"/>
    </source>
</evidence>
<organism evidence="11 14">
    <name type="scientific">Medicago truncatula</name>
    <name type="common">Barrel medic</name>
    <name type="synonym">Medicago tribuloides</name>
    <dbReference type="NCBI Taxonomy" id="3880"/>
    <lineage>
        <taxon>Eukaryota</taxon>
        <taxon>Viridiplantae</taxon>
        <taxon>Streptophyta</taxon>
        <taxon>Embryophyta</taxon>
        <taxon>Tracheophyta</taxon>
        <taxon>Spermatophyta</taxon>
        <taxon>Magnoliopsida</taxon>
        <taxon>eudicotyledons</taxon>
        <taxon>Gunneridae</taxon>
        <taxon>Pentapetalae</taxon>
        <taxon>rosids</taxon>
        <taxon>fabids</taxon>
        <taxon>Fabales</taxon>
        <taxon>Fabaceae</taxon>
        <taxon>Papilionoideae</taxon>
        <taxon>50 kb inversion clade</taxon>
        <taxon>NPAAA clade</taxon>
        <taxon>Hologalegina</taxon>
        <taxon>IRL clade</taxon>
        <taxon>Trifolieae</taxon>
        <taxon>Medicago</taxon>
    </lineage>
</organism>
<accession>G7J292</accession>
<keyword evidence="7 10" id="KW-1133">Transmembrane helix</keyword>
<keyword evidence="6" id="KW-0653">Protein transport</keyword>
<dbReference type="PANTHER" id="PTHR34944">
    <property type="entry name" value="MITOCHONDRIAL IMPORT RECEPTOR SUBUNIT TOM7"/>
    <property type="match status" value="1"/>
</dbReference>
<sequence>MVCMISLKAKGKSSKKRAEDRSMIDSVKEWKTWGLKKTKVIAHCGFIPLIIIIGMTSDQKPQLYQLLSPVRNRCCLFDGVLWNQSGFSVVCFWDKF</sequence>
<proteinExistence type="inferred from homology"/>
<reference evidence="11 14" key="2">
    <citation type="journal article" date="2014" name="BMC Genomics">
        <title>An improved genome release (version Mt4.0) for the model legume Medicago truncatula.</title>
        <authorList>
            <person name="Tang H."/>
            <person name="Krishnakumar V."/>
            <person name="Bidwell S."/>
            <person name="Rosen B."/>
            <person name="Chan A."/>
            <person name="Zhou S."/>
            <person name="Gentzbittel L."/>
            <person name="Childs K.L."/>
            <person name="Yandell M."/>
            <person name="Gundlach H."/>
            <person name="Mayer K.F."/>
            <person name="Schwartz D.C."/>
            <person name="Town C.D."/>
        </authorList>
    </citation>
    <scope>GENOME REANNOTATION</scope>
    <source>
        <strain evidence="13 14">cv. Jemalong A17</strain>
    </source>
</reference>
<dbReference type="EMBL" id="CM001219">
    <property type="protein sequence ID" value="AES70755.1"/>
    <property type="molecule type" value="Genomic_DNA"/>
</dbReference>
<comment type="subcellular location">
    <subcellularLocation>
        <location evidence="1">Mitochondrion outer membrane</location>
        <topology evidence="1">Single-pass membrane protein</topology>
    </subcellularLocation>
</comment>
<evidence type="ECO:0000256" key="4">
    <source>
        <dbReference type="ARBA" id="ARBA00022692"/>
    </source>
</evidence>
<evidence type="ECO:0000313" key="13">
    <source>
        <dbReference type="EnsemblPlants" id="AES70755"/>
    </source>
</evidence>
<evidence type="ECO:0000256" key="7">
    <source>
        <dbReference type="ARBA" id="ARBA00022989"/>
    </source>
</evidence>
<dbReference type="Pfam" id="PF08038">
    <property type="entry name" value="Tom7"/>
    <property type="match status" value="1"/>
</dbReference>